<gene>
    <name evidence="4" type="ORF">SAMN05216212_1504</name>
</gene>
<keyword evidence="2" id="KW-0472">Membrane</keyword>
<dbReference type="STRING" id="658219.SAMN05216212_1504"/>
<keyword evidence="5" id="KW-1185">Reference proteome</keyword>
<organism evidence="4 5">
    <name type="scientific">Microbulbifer yueqingensis</name>
    <dbReference type="NCBI Taxonomy" id="658219"/>
    <lineage>
        <taxon>Bacteria</taxon>
        <taxon>Pseudomonadati</taxon>
        <taxon>Pseudomonadota</taxon>
        <taxon>Gammaproteobacteria</taxon>
        <taxon>Cellvibrionales</taxon>
        <taxon>Microbulbiferaceae</taxon>
        <taxon>Microbulbifer</taxon>
    </lineage>
</organism>
<dbReference type="PANTHER" id="PTHR14097:SF7">
    <property type="entry name" value="OXIDOREDUCTASE HTATIP2"/>
    <property type="match status" value="1"/>
</dbReference>
<dbReference type="AlphaFoldDB" id="A0A1G8Z7J3"/>
<feature type="domain" description="NAD-dependent epimerase/dehydratase" evidence="3">
    <location>
        <begin position="5"/>
        <end position="119"/>
    </location>
</feature>
<dbReference type="RefSeq" id="WP_091511232.1">
    <property type="nucleotide sequence ID" value="NZ_FNFH01000003.1"/>
</dbReference>
<dbReference type="InterPro" id="IPR036291">
    <property type="entry name" value="NAD(P)-bd_dom_sf"/>
</dbReference>
<dbReference type="Pfam" id="PF01370">
    <property type="entry name" value="Epimerase"/>
    <property type="match status" value="1"/>
</dbReference>
<name>A0A1G8Z7J3_9GAMM</name>
<evidence type="ECO:0000313" key="5">
    <source>
        <dbReference type="Proteomes" id="UP000199305"/>
    </source>
</evidence>
<proteinExistence type="predicted"/>
<dbReference type="OrthoDB" id="9798632at2"/>
<evidence type="ECO:0000256" key="2">
    <source>
        <dbReference type="ARBA" id="ARBA00023136"/>
    </source>
</evidence>
<sequence>MTTAIVIGATGLVGSALVDDLAGSESIESVTTLTRRPAPHESGKVRNQVVDFGRLGDHANLFTGDLLFSCLGTTRRKAGSLEAQRRVDLDYQLQAAALAAKNGVAHYLLVSSSGANPDSRSGYLQMKGELEQCVLQLGFPRVSIFRPSLLLGERDHLRVGEQLAAAVLPALCRLPGLRRYRPIRGEQVATKMLEVALSPGAAVETFTLDQVFPSPSADTSPRDHSPP</sequence>
<dbReference type="PANTHER" id="PTHR14097">
    <property type="entry name" value="OXIDOREDUCTASE HTATIP2"/>
    <property type="match status" value="1"/>
</dbReference>
<protein>
    <submittedName>
        <fullName evidence="4">Uncharacterized conserved protein YbjT, contains NAD(P)-binding and DUF2867 domains</fullName>
    </submittedName>
</protein>
<dbReference type="Proteomes" id="UP000199305">
    <property type="component" value="Unassembled WGS sequence"/>
</dbReference>
<dbReference type="GO" id="GO:0005737">
    <property type="term" value="C:cytoplasm"/>
    <property type="evidence" value="ECO:0007669"/>
    <property type="project" value="TreeGrafter"/>
</dbReference>
<dbReference type="EMBL" id="FNFH01000003">
    <property type="protein sequence ID" value="SDK11018.1"/>
    <property type="molecule type" value="Genomic_DNA"/>
</dbReference>
<evidence type="ECO:0000256" key="1">
    <source>
        <dbReference type="ARBA" id="ARBA00004370"/>
    </source>
</evidence>
<dbReference type="SUPFAM" id="SSF51735">
    <property type="entry name" value="NAD(P)-binding Rossmann-fold domains"/>
    <property type="match status" value="1"/>
</dbReference>
<dbReference type="Gene3D" id="3.40.50.720">
    <property type="entry name" value="NAD(P)-binding Rossmann-like Domain"/>
    <property type="match status" value="1"/>
</dbReference>
<reference evidence="5" key="1">
    <citation type="submission" date="2016-10" db="EMBL/GenBank/DDBJ databases">
        <authorList>
            <person name="Varghese N."/>
            <person name="Submissions S."/>
        </authorList>
    </citation>
    <scope>NUCLEOTIDE SEQUENCE [LARGE SCALE GENOMIC DNA]</scope>
    <source>
        <strain evidence="5">CGMCC 1.10658</strain>
    </source>
</reference>
<dbReference type="GO" id="GO:0016020">
    <property type="term" value="C:membrane"/>
    <property type="evidence" value="ECO:0007669"/>
    <property type="project" value="UniProtKB-SubCell"/>
</dbReference>
<comment type="subcellular location">
    <subcellularLocation>
        <location evidence="1">Membrane</location>
    </subcellularLocation>
</comment>
<evidence type="ECO:0000313" key="4">
    <source>
        <dbReference type="EMBL" id="SDK11018.1"/>
    </source>
</evidence>
<dbReference type="InterPro" id="IPR001509">
    <property type="entry name" value="Epimerase_deHydtase"/>
</dbReference>
<evidence type="ECO:0000259" key="3">
    <source>
        <dbReference type="Pfam" id="PF01370"/>
    </source>
</evidence>
<dbReference type="GO" id="GO:0051170">
    <property type="term" value="P:import into nucleus"/>
    <property type="evidence" value="ECO:0007669"/>
    <property type="project" value="TreeGrafter"/>
</dbReference>
<accession>A0A1G8Z7J3</accession>